<dbReference type="Proteomes" id="UP001202887">
    <property type="component" value="Unassembled WGS sequence"/>
</dbReference>
<feature type="transmembrane region" description="Helical" evidence="5">
    <location>
        <begin position="185"/>
        <end position="210"/>
    </location>
</feature>
<evidence type="ECO:0000256" key="1">
    <source>
        <dbReference type="ARBA" id="ARBA00004651"/>
    </source>
</evidence>
<evidence type="ECO:0000313" key="9">
    <source>
        <dbReference type="Proteomes" id="UP001202887"/>
    </source>
</evidence>
<evidence type="ECO:0000256" key="3">
    <source>
        <dbReference type="ARBA" id="ARBA00022989"/>
    </source>
</evidence>
<feature type="transmembrane region" description="Helical" evidence="5">
    <location>
        <begin position="75"/>
        <end position="93"/>
    </location>
</feature>
<dbReference type="GO" id="GO:0055085">
    <property type="term" value="P:transmembrane transport"/>
    <property type="evidence" value="ECO:0007669"/>
    <property type="project" value="InterPro"/>
</dbReference>
<evidence type="ECO:0000256" key="6">
    <source>
        <dbReference type="SAM" id="MobiDB-lite"/>
    </source>
</evidence>
<evidence type="ECO:0000256" key="4">
    <source>
        <dbReference type="ARBA" id="ARBA00023136"/>
    </source>
</evidence>
<comment type="subcellular location">
    <subcellularLocation>
        <location evidence="1 5">Cell membrane</location>
        <topology evidence="1 5">Multi-pass membrane protein</topology>
    </subcellularLocation>
</comment>
<feature type="transmembrane region" description="Helical" evidence="5">
    <location>
        <begin position="289"/>
        <end position="312"/>
    </location>
</feature>
<dbReference type="EMBL" id="JAIBCX010000005">
    <property type="protein sequence ID" value="MCJ8352985.1"/>
    <property type="molecule type" value="Genomic_DNA"/>
</dbReference>
<feature type="transmembrane region" description="Helical" evidence="5">
    <location>
        <begin position="230"/>
        <end position="250"/>
    </location>
</feature>
<dbReference type="AlphaFoldDB" id="A0AAW5EP05"/>
<feature type="transmembrane region" description="Helical" evidence="5">
    <location>
        <begin position="37"/>
        <end position="63"/>
    </location>
</feature>
<evidence type="ECO:0000256" key="5">
    <source>
        <dbReference type="RuleBase" id="RU363032"/>
    </source>
</evidence>
<dbReference type="SUPFAM" id="SSF161098">
    <property type="entry name" value="MetI-like"/>
    <property type="match status" value="1"/>
</dbReference>
<dbReference type="GO" id="GO:0005886">
    <property type="term" value="C:plasma membrane"/>
    <property type="evidence" value="ECO:0007669"/>
    <property type="project" value="UniProtKB-SubCell"/>
</dbReference>
<feature type="domain" description="ABC transmembrane type-1" evidence="7">
    <location>
        <begin position="95"/>
        <end position="310"/>
    </location>
</feature>
<dbReference type="Pfam" id="PF00528">
    <property type="entry name" value="BPD_transp_1"/>
    <property type="match status" value="1"/>
</dbReference>
<accession>A0AAW5EP05</accession>
<evidence type="ECO:0000256" key="2">
    <source>
        <dbReference type="ARBA" id="ARBA00022692"/>
    </source>
</evidence>
<organism evidence="8 9">
    <name type="scientific">Novacetimonas hansenii</name>
    <name type="common">Komagataeibacter hansenii</name>
    <dbReference type="NCBI Taxonomy" id="436"/>
    <lineage>
        <taxon>Bacteria</taxon>
        <taxon>Pseudomonadati</taxon>
        <taxon>Pseudomonadota</taxon>
        <taxon>Alphaproteobacteria</taxon>
        <taxon>Acetobacterales</taxon>
        <taxon>Acetobacteraceae</taxon>
        <taxon>Novacetimonas</taxon>
    </lineage>
</organism>
<dbReference type="CDD" id="cd06261">
    <property type="entry name" value="TM_PBP2"/>
    <property type="match status" value="1"/>
</dbReference>
<protein>
    <submittedName>
        <fullName evidence="8">Sugar ABC transporter permease</fullName>
    </submittedName>
</protein>
<dbReference type="Gene3D" id="1.10.3720.10">
    <property type="entry name" value="MetI-like"/>
    <property type="match status" value="1"/>
</dbReference>
<keyword evidence="4 5" id="KW-0472">Membrane</keyword>
<gene>
    <name evidence="8" type="ORF">K1W68_03100</name>
</gene>
<keyword evidence="3 5" id="KW-1133">Transmembrane helix</keyword>
<dbReference type="InterPro" id="IPR000515">
    <property type="entry name" value="MetI-like"/>
</dbReference>
<dbReference type="InterPro" id="IPR035906">
    <property type="entry name" value="MetI-like_sf"/>
</dbReference>
<sequence>MNIRASSARPLPHARRSDGPMHRPAPFAPRTLDWRPWLLVAPALLVLAAIIVVPLGRTVWLALHADPHGFARARTGWGMGNFVMLAHDAAWWQAMRTTLTFAIAAVSVETVLGLLVALVLLDASARMRGIVLPLVLLPWAIPAVVAARLWNWMLNDQYGIINALLVHCGIITHGIAWTGFPGGMVAVMVGIDAWQATPFMALLCLAGLLSLPPEIMEAARVDGASAWQRLRYITLPLLRPVIGIAALFRLLDALRMFDLASVLYGSDMAGMSLSVFVQAQIVQFGAPCYGAAAALATLGVIGLTVGLLWVCLRAPVRRGDVA</sequence>
<evidence type="ECO:0000313" key="8">
    <source>
        <dbReference type="EMBL" id="MCJ8352985.1"/>
    </source>
</evidence>
<evidence type="ECO:0000259" key="7">
    <source>
        <dbReference type="PROSITE" id="PS50928"/>
    </source>
</evidence>
<proteinExistence type="inferred from homology"/>
<dbReference type="PANTHER" id="PTHR43759">
    <property type="entry name" value="TREHALOSE TRANSPORT SYSTEM PERMEASE PROTEIN SUGA"/>
    <property type="match status" value="1"/>
</dbReference>
<keyword evidence="5" id="KW-0813">Transport</keyword>
<reference evidence="8" key="1">
    <citation type="journal article" date="2021" name="Polymers (Basel)">
        <title>Highly Stretchable Bacterial Cellulose Produced by Komagataeibacter hansenii SI1.</title>
        <authorList>
            <person name="Cielecka I."/>
            <person name="Ryngajllo M."/>
            <person name="Maniukiewicz W."/>
            <person name="Bielecki S."/>
        </authorList>
    </citation>
    <scope>NUCLEOTIDE SEQUENCE</scope>
    <source>
        <strain evidence="8">SI1</strain>
    </source>
</reference>
<comment type="similarity">
    <text evidence="5">Belongs to the binding-protein-dependent transport system permease family.</text>
</comment>
<feature type="region of interest" description="Disordered" evidence="6">
    <location>
        <begin position="1"/>
        <end position="22"/>
    </location>
</feature>
<dbReference type="PROSITE" id="PS50928">
    <property type="entry name" value="ABC_TM1"/>
    <property type="match status" value="1"/>
</dbReference>
<feature type="transmembrane region" description="Helical" evidence="5">
    <location>
        <begin position="158"/>
        <end position="178"/>
    </location>
</feature>
<dbReference type="PANTHER" id="PTHR43759:SF1">
    <property type="entry name" value="GLUCOSE IMPORT SYSTEM PERMEASE PROTEIN GLCT"/>
    <property type="match status" value="1"/>
</dbReference>
<feature type="transmembrane region" description="Helical" evidence="5">
    <location>
        <begin position="99"/>
        <end position="121"/>
    </location>
</feature>
<reference evidence="8" key="2">
    <citation type="submission" date="2022-03" db="EMBL/GenBank/DDBJ databases">
        <authorList>
            <person name="Ryngajllo M."/>
            <person name="Jacek P."/>
            <person name="Kubiak K."/>
        </authorList>
    </citation>
    <scope>NUCLEOTIDE SEQUENCE</scope>
    <source>
        <strain evidence="8">SI1</strain>
    </source>
</reference>
<feature type="transmembrane region" description="Helical" evidence="5">
    <location>
        <begin position="130"/>
        <end position="152"/>
    </location>
</feature>
<comment type="caution">
    <text evidence="8">The sequence shown here is derived from an EMBL/GenBank/DDBJ whole genome shotgun (WGS) entry which is preliminary data.</text>
</comment>
<keyword evidence="2 5" id="KW-0812">Transmembrane</keyword>
<name>A0AAW5EP05_NOVHA</name>
<dbReference type="InterPro" id="IPR052730">
    <property type="entry name" value="Sugar_ABC_transporter"/>
</dbReference>